<accession>A0A2W2D0I8</accession>
<dbReference type="SUPFAM" id="SSF51735">
    <property type="entry name" value="NAD(P)-binding Rossmann-fold domains"/>
    <property type="match status" value="1"/>
</dbReference>
<dbReference type="InterPro" id="IPR036291">
    <property type="entry name" value="NAD(P)-bd_dom_sf"/>
</dbReference>
<dbReference type="InterPro" id="IPR051606">
    <property type="entry name" value="Polyketide_Oxido-like"/>
</dbReference>
<evidence type="ECO:0000313" key="2">
    <source>
        <dbReference type="Proteomes" id="UP000248627"/>
    </source>
</evidence>
<dbReference type="GO" id="GO:0016646">
    <property type="term" value="F:oxidoreductase activity, acting on the CH-NH group of donors, NAD or NADP as acceptor"/>
    <property type="evidence" value="ECO:0007669"/>
    <property type="project" value="TreeGrafter"/>
</dbReference>
<sequence>MKVLLFGASGNIGRAIAEELLSRGHSVTGVTRRGVVKGLEHERFTAIVGDATDAGTVASLASGHDAVASAVGPAVGRENDHEIIVGAARALIEGLSKAGVTRLVTIGGAGSLEVAPGKRVLDDPNFPAMWRANAEAQSAALGLFRNSEQLDWTYVSPAAHIGEGERTGAFRVGGDRLLTDADGKSDISYADYAVAFVDELEQGKAVRRRISVAY</sequence>
<evidence type="ECO:0000313" key="1">
    <source>
        <dbReference type="EMBL" id="PZF99204.1"/>
    </source>
</evidence>
<dbReference type="EMBL" id="POTX01000027">
    <property type="protein sequence ID" value="PZF99204.1"/>
    <property type="molecule type" value="Genomic_DNA"/>
</dbReference>
<dbReference type="AlphaFoldDB" id="A0A2W2D0I8"/>
<dbReference type="PANTHER" id="PTHR43355:SF2">
    <property type="entry name" value="FLAVIN REDUCTASE (NADPH)"/>
    <property type="match status" value="1"/>
</dbReference>
<name>A0A2W2D0I8_9ACTN</name>
<keyword evidence="2" id="KW-1185">Reference proteome</keyword>
<dbReference type="Gene3D" id="3.40.50.720">
    <property type="entry name" value="NAD(P)-binding Rossmann-like Domain"/>
    <property type="match status" value="1"/>
</dbReference>
<dbReference type="PANTHER" id="PTHR43355">
    <property type="entry name" value="FLAVIN REDUCTASE (NADPH)"/>
    <property type="match status" value="1"/>
</dbReference>
<gene>
    <name evidence="1" type="ORF">C1I93_06515</name>
</gene>
<dbReference type="InterPro" id="IPR016040">
    <property type="entry name" value="NAD(P)-bd_dom"/>
</dbReference>
<protein>
    <submittedName>
        <fullName evidence="1">Epimerase</fullName>
    </submittedName>
</protein>
<dbReference type="Proteomes" id="UP000248627">
    <property type="component" value="Unassembled WGS sequence"/>
</dbReference>
<comment type="caution">
    <text evidence="1">The sequence shown here is derived from an EMBL/GenBank/DDBJ whole genome shotgun (WGS) entry which is preliminary data.</text>
</comment>
<dbReference type="OrthoDB" id="3191258at2"/>
<dbReference type="RefSeq" id="WP_111242338.1">
    <property type="nucleotide sequence ID" value="NZ_AP023358.1"/>
</dbReference>
<dbReference type="CDD" id="cd05244">
    <property type="entry name" value="BVR-B_like_SDR_a"/>
    <property type="match status" value="1"/>
</dbReference>
<dbReference type="Pfam" id="PF13460">
    <property type="entry name" value="NAD_binding_10"/>
    <property type="match status" value="1"/>
</dbReference>
<organism evidence="1 2">
    <name type="scientific">Micromonospora endophytica</name>
    <dbReference type="NCBI Taxonomy" id="515350"/>
    <lineage>
        <taxon>Bacteria</taxon>
        <taxon>Bacillati</taxon>
        <taxon>Actinomycetota</taxon>
        <taxon>Actinomycetes</taxon>
        <taxon>Micromonosporales</taxon>
        <taxon>Micromonosporaceae</taxon>
        <taxon>Micromonospora</taxon>
    </lineage>
</organism>
<proteinExistence type="predicted"/>
<reference evidence="1 2" key="1">
    <citation type="submission" date="2018-01" db="EMBL/GenBank/DDBJ databases">
        <title>Draft genome sequence of Jishengella endophytica.</title>
        <authorList>
            <person name="Sahin N."/>
            <person name="Ay H."/>
            <person name="Saygin H."/>
        </authorList>
    </citation>
    <scope>NUCLEOTIDE SEQUENCE [LARGE SCALE GENOMIC DNA]</scope>
    <source>
        <strain evidence="1 2">DSM 45430</strain>
    </source>
</reference>